<dbReference type="PROSITE" id="PS50920">
    <property type="entry name" value="SOLCAR"/>
    <property type="match status" value="3"/>
</dbReference>
<dbReference type="Gene3D" id="1.50.40.10">
    <property type="entry name" value="Mitochondrial carrier domain"/>
    <property type="match status" value="2"/>
</dbReference>
<dbReference type="SUPFAM" id="SSF103506">
    <property type="entry name" value="Mitochondrial carrier"/>
    <property type="match status" value="1"/>
</dbReference>
<evidence type="ECO:0000256" key="2">
    <source>
        <dbReference type="ARBA" id="ARBA00006375"/>
    </source>
</evidence>
<dbReference type="InterPro" id="IPR023395">
    <property type="entry name" value="MCP_dom_sf"/>
</dbReference>
<dbReference type="PANTHER" id="PTHR45667">
    <property type="entry name" value="S-ADENOSYLMETHIONINE MITOCHONDRIAL CARRIER PROTEIN"/>
    <property type="match status" value="1"/>
</dbReference>
<keyword evidence="7 8" id="KW-0472">Membrane</keyword>
<dbReference type="Pfam" id="PF00153">
    <property type="entry name" value="Mito_carr"/>
    <property type="match status" value="3"/>
</dbReference>
<evidence type="ECO:0000256" key="3">
    <source>
        <dbReference type="ARBA" id="ARBA00022448"/>
    </source>
</evidence>
<reference evidence="10 11" key="2">
    <citation type="submission" date="2025-05" db="UniProtKB">
        <authorList>
            <consortium name="RefSeq"/>
        </authorList>
    </citation>
    <scope>IDENTIFICATION</scope>
    <source>
        <tissue evidence="10 11">Leaf</tissue>
    </source>
</reference>
<evidence type="ECO:0000313" key="11">
    <source>
        <dbReference type="RefSeq" id="XP_056687426.1"/>
    </source>
</evidence>
<evidence type="ECO:0000256" key="7">
    <source>
        <dbReference type="ARBA" id="ARBA00023136"/>
    </source>
</evidence>
<dbReference type="InterPro" id="IPR018108">
    <property type="entry name" value="MCP_transmembrane"/>
</dbReference>
<evidence type="ECO:0000313" key="12">
    <source>
        <dbReference type="RefSeq" id="XP_056687427.1"/>
    </source>
</evidence>
<keyword evidence="9" id="KW-1185">Reference proteome</keyword>
<reference evidence="9" key="1">
    <citation type="journal article" date="2021" name="Nat. Commun.">
        <title>Genomic analyses provide insights into spinach domestication and the genetic basis of agronomic traits.</title>
        <authorList>
            <person name="Cai X."/>
            <person name="Sun X."/>
            <person name="Xu C."/>
            <person name="Sun H."/>
            <person name="Wang X."/>
            <person name="Ge C."/>
            <person name="Zhang Z."/>
            <person name="Wang Q."/>
            <person name="Fei Z."/>
            <person name="Jiao C."/>
            <person name="Wang Q."/>
        </authorList>
    </citation>
    <scope>NUCLEOTIDE SEQUENCE [LARGE SCALE GENOMIC DNA]</scope>
    <source>
        <strain evidence="9">cv. Varoflay</strain>
    </source>
</reference>
<organism evidence="9 13">
    <name type="scientific">Spinacia oleracea</name>
    <name type="common">Spinach</name>
    <dbReference type="NCBI Taxonomy" id="3562"/>
    <lineage>
        <taxon>Eukaryota</taxon>
        <taxon>Viridiplantae</taxon>
        <taxon>Streptophyta</taxon>
        <taxon>Embryophyta</taxon>
        <taxon>Tracheophyta</taxon>
        <taxon>Spermatophyta</taxon>
        <taxon>Magnoliopsida</taxon>
        <taxon>eudicotyledons</taxon>
        <taxon>Gunneridae</taxon>
        <taxon>Pentapetalae</taxon>
        <taxon>Caryophyllales</taxon>
        <taxon>Chenopodiaceae</taxon>
        <taxon>Chenopodioideae</taxon>
        <taxon>Anserineae</taxon>
        <taxon>Spinacia</taxon>
    </lineage>
</organism>
<evidence type="ECO:0000256" key="6">
    <source>
        <dbReference type="ARBA" id="ARBA00022989"/>
    </source>
</evidence>
<keyword evidence="6" id="KW-1133">Transmembrane helix</keyword>
<sequence>MSSSAVTCKIQSMVKSYKNPSHSQQSIKFGAKPLKGPCVEIADESDVHISSNDNNHARENLTSQSPEILSTNDLISAVGHIWDCASRSLARNQPKASFDRSGTICQKENDSCLLAGNDNFSLVNSLDSRCLHVDLNSTSYFSCIMHRSLKFVRATRRTHYILCNDHFVDNFFSRRENDSSVKNDVWLKGKTLTNVGTLYSLMNRYGWMSQISISPKLPMPVSYEAKKIIEAFASKAVVRHYCPVSGNEVSSSNAETGNIEMCVDTPNFKDLSSGGSDETMHRKASESFLYTENLLLGVQKKHFAASMPMALSLELHLDDHVSTSAPDSTHEPTKLSVEGDHCTENEMRICENINSQQKYQSESCSAVTNKPHPLLAKQEHAVSGALAGIVVSLCLHPIDTIKTIVQSCQPGQKSICYIGKTVLSERGLPGLYRGITSNVTTSAPISAIYTFTYESVKEFLLPSVAKEYQSVAHCTAGGCASIATSVVFTPSERIKQQMQVNLKYQNCWNAVQRIIDTGGLRSLYTGWGAVLCRNVPHSIIKFYTYESLKQMLMSSQPHNKQPSTSQTLLCGGLAGSTAALFSTPFDVVKTRLQTQIPGSTQRYRSILNALQDIQEHEGFRGLYRGLIPRLAMYMSQGALFFASYEFLKSFSRKSEMLQHKQDSNDDPLLSL</sequence>
<evidence type="ECO:0000313" key="10">
    <source>
        <dbReference type="RefSeq" id="XP_056687425.1"/>
    </source>
</evidence>
<protein>
    <submittedName>
        <fullName evidence="10 11">Uncharacterized protein isoform X1</fullName>
    </submittedName>
</protein>
<dbReference type="Proteomes" id="UP000813463">
    <property type="component" value="Chromosome 6"/>
</dbReference>
<keyword evidence="5" id="KW-0677">Repeat</keyword>
<evidence type="ECO:0000313" key="13">
    <source>
        <dbReference type="RefSeq" id="XP_056687428.1"/>
    </source>
</evidence>
<accession>A0ABM3QVN9</accession>
<dbReference type="RefSeq" id="XP_056687425.1">
    <property type="nucleotide sequence ID" value="XM_056831447.1"/>
</dbReference>
<comment type="subcellular location">
    <subcellularLocation>
        <location evidence="1">Membrane</location>
        <topology evidence="1">Multi-pass membrane protein</topology>
    </subcellularLocation>
</comment>
<dbReference type="RefSeq" id="XP_056687428.1">
    <property type="nucleotide sequence ID" value="XM_056831450.1"/>
</dbReference>
<evidence type="ECO:0000313" key="9">
    <source>
        <dbReference type="Proteomes" id="UP000813463"/>
    </source>
</evidence>
<dbReference type="RefSeq" id="XP_056687427.1">
    <property type="nucleotide sequence ID" value="XM_056831449.1"/>
</dbReference>
<evidence type="ECO:0000256" key="5">
    <source>
        <dbReference type="ARBA" id="ARBA00022737"/>
    </source>
</evidence>
<feature type="repeat" description="Solcar" evidence="8">
    <location>
        <begin position="468"/>
        <end position="551"/>
    </location>
</feature>
<name>A0ABM3QVN9_SPIOL</name>
<feature type="repeat" description="Solcar" evidence="8">
    <location>
        <begin position="375"/>
        <end position="459"/>
    </location>
</feature>
<dbReference type="RefSeq" id="XP_056687426.1">
    <property type="nucleotide sequence ID" value="XM_056831448.1"/>
</dbReference>
<feature type="repeat" description="Solcar" evidence="8">
    <location>
        <begin position="566"/>
        <end position="650"/>
    </location>
</feature>
<evidence type="ECO:0000256" key="4">
    <source>
        <dbReference type="ARBA" id="ARBA00022692"/>
    </source>
</evidence>
<evidence type="ECO:0000256" key="8">
    <source>
        <dbReference type="PROSITE-ProRule" id="PRU00282"/>
    </source>
</evidence>
<proteinExistence type="inferred from homology"/>
<comment type="similarity">
    <text evidence="2">Belongs to the mitochondrial carrier (TC 2.A.29) family.</text>
</comment>
<evidence type="ECO:0000256" key="1">
    <source>
        <dbReference type="ARBA" id="ARBA00004141"/>
    </source>
</evidence>
<keyword evidence="4 8" id="KW-0812">Transmembrane</keyword>
<keyword evidence="3" id="KW-0813">Transport</keyword>
<gene>
    <name evidence="10 11 12 13" type="primary">LOC110778731</name>
</gene>
<dbReference type="GeneID" id="110778731"/>